<sequence length="566" mass="62454">MDMLCFCLSTRVSEKGKTRKVTRLLTSLCTRLITTLCIASSDSSPSDSKQQNLPHALPNLHIYLPHVEISTSLNSPCLRISSRTTLGLVSHRSGSVLSRIRKLLPLPRKRPRLCADKKQSSIFNHLRSSILNRPQRHTVITSTLTINMSGYPGYNNGGYGPPPQQYPPQPYYPPQQPYGAPPPQGGYGYHQPPPPQQPYGYSQPPPQQYGGYNGVPQNAPPQYGRQGMPSVNSNAYTNGNQNAPPPPPQGMHSFGQGAPQGYAFQYSNCTGKRKALLIGINYFGQRGQLRGCINDVKNMSSYLHENFGYQRDDMVILTDDQQNPMSQPTKQNILRAMHWLVKDARPNDSLFFHYSGHGGQTKDLDGDEEDGYDEVIYPVDFRQVGHIVDDEMHRIMVQPLQPGVRLTAIFDSCHSGTALDLPYVYSTQGVLKEPNLAKEAGQGLLGVISSYSQGDMSGVASNLMGFFKKATTGDDAYNKTLATKTSPADVIMWSGSKDDQTSADATIAAQATGAMSWAFITAMKKNPQQSYVQLLNSIRDELATKYTQKPQLSCSHPLNTNLLFVM</sequence>
<feature type="compositionally biased region" description="Pro residues" evidence="5">
    <location>
        <begin position="191"/>
        <end position="207"/>
    </location>
</feature>
<keyword evidence="8" id="KW-1185">Reference proteome</keyword>
<dbReference type="Pfam" id="PF00656">
    <property type="entry name" value="Peptidase_C14"/>
    <property type="match status" value="1"/>
</dbReference>
<evidence type="ECO:0000256" key="5">
    <source>
        <dbReference type="SAM" id="MobiDB-lite"/>
    </source>
</evidence>
<protein>
    <recommendedName>
        <fullName evidence="6">Peptidase C14 caspase domain-containing protein</fullName>
    </recommendedName>
</protein>
<dbReference type="PANTHER" id="PTHR48104:SF30">
    <property type="entry name" value="METACASPASE-1"/>
    <property type="match status" value="1"/>
</dbReference>
<feature type="compositionally biased region" description="Low complexity" evidence="5">
    <location>
        <begin position="208"/>
        <end position="217"/>
    </location>
</feature>
<accession>A0A5N6JW65</accession>
<dbReference type="GO" id="GO:0006508">
    <property type="term" value="P:proteolysis"/>
    <property type="evidence" value="ECO:0007669"/>
    <property type="project" value="InterPro"/>
</dbReference>
<dbReference type="PANTHER" id="PTHR48104">
    <property type="entry name" value="METACASPASE-4"/>
    <property type="match status" value="1"/>
</dbReference>
<proteinExistence type="inferred from homology"/>
<dbReference type="InterPro" id="IPR050452">
    <property type="entry name" value="Metacaspase"/>
</dbReference>
<evidence type="ECO:0000256" key="4">
    <source>
        <dbReference type="ARBA" id="ARBA00023145"/>
    </source>
</evidence>
<dbReference type="AlphaFoldDB" id="A0A5N6JW65"/>
<keyword evidence="3" id="KW-0645">Protease</keyword>
<dbReference type="InterPro" id="IPR011600">
    <property type="entry name" value="Pept_C14_caspase"/>
</dbReference>
<keyword evidence="3" id="KW-0378">Hydrolase</keyword>
<evidence type="ECO:0000256" key="1">
    <source>
        <dbReference type="ARBA" id="ARBA00009005"/>
    </source>
</evidence>
<dbReference type="InterPro" id="IPR029030">
    <property type="entry name" value="Caspase-like_dom_sf"/>
</dbReference>
<feature type="compositionally biased region" description="Pro residues" evidence="5">
    <location>
        <begin position="160"/>
        <end position="184"/>
    </location>
</feature>
<dbReference type="GO" id="GO:0005737">
    <property type="term" value="C:cytoplasm"/>
    <property type="evidence" value="ECO:0007669"/>
    <property type="project" value="TreeGrafter"/>
</dbReference>
<dbReference type="OrthoDB" id="3223806at2759"/>
<keyword evidence="3" id="KW-0788">Thiol protease</keyword>
<keyword evidence="4" id="KW-0865">Zymogen</keyword>
<feature type="compositionally biased region" description="Polar residues" evidence="5">
    <location>
        <begin position="229"/>
        <end position="242"/>
    </location>
</feature>
<evidence type="ECO:0000313" key="7">
    <source>
        <dbReference type="EMBL" id="KAB8293173.1"/>
    </source>
</evidence>
<gene>
    <name evidence="7" type="ORF">EYC80_007518</name>
</gene>
<feature type="domain" description="Peptidase C14 caspase" evidence="6">
    <location>
        <begin position="272"/>
        <end position="557"/>
    </location>
</feature>
<evidence type="ECO:0000256" key="2">
    <source>
        <dbReference type="ARBA" id="ARBA00022703"/>
    </source>
</evidence>
<evidence type="ECO:0000256" key="3">
    <source>
        <dbReference type="ARBA" id="ARBA00022807"/>
    </source>
</evidence>
<dbReference type="GO" id="GO:0006915">
    <property type="term" value="P:apoptotic process"/>
    <property type="evidence" value="ECO:0007669"/>
    <property type="project" value="UniProtKB-KW"/>
</dbReference>
<dbReference type="Gene3D" id="3.40.50.12660">
    <property type="match status" value="1"/>
</dbReference>
<keyword evidence="2" id="KW-0053">Apoptosis</keyword>
<organism evidence="7 8">
    <name type="scientific">Monilinia laxa</name>
    <name type="common">Brown rot fungus</name>
    <name type="synonym">Sclerotinia laxa</name>
    <dbReference type="NCBI Taxonomy" id="61186"/>
    <lineage>
        <taxon>Eukaryota</taxon>
        <taxon>Fungi</taxon>
        <taxon>Dikarya</taxon>
        <taxon>Ascomycota</taxon>
        <taxon>Pezizomycotina</taxon>
        <taxon>Leotiomycetes</taxon>
        <taxon>Helotiales</taxon>
        <taxon>Sclerotiniaceae</taxon>
        <taxon>Monilinia</taxon>
    </lineage>
</organism>
<dbReference type="Proteomes" id="UP000326757">
    <property type="component" value="Unassembled WGS sequence"/>
</dbReference>
<feature type="region of interest" description="Disordered" evidence="5">
    <location>
        <begin position="155"/>
        <end position="256"/>
    </location>
</feature>
<dbReference type="SUPFAM" id="SSF52129">
    <property type="entry name" value="Caspase-like"/>
    <property type="match status" value="1"/>
</dbReference>
<dbReference type="GO" id="GO:0004197">
    <property type="term" value="F:cysteine-type endopeptidase activity"/>
    <property type="evidence" value="ECO:0007669"/>
    <property type="project" value="InterPro"/>
</dbReference>
<reference evidence="7 8" key="1">
    <citation type="submission" date="2019-06" db="EMBL/GenBank/DDBJ databases">
        <title>Genome Sequence of the Brown Rot Fungal Pathogen Monilinia laxa.</title>
        <authorList>
            <person name="De Miccolis Angelini R.M."/>
            <person name="Landi L."/>
            <person name="Abate D."/>
            <person name="Pollastro S."/>
            <person name="Romanazzi G."/>
            <person name="Faretra F."/>
        </authorList>
    </citation>
    <scope>NUCLEOTIDE SEQUENCE [LARGE SCALE GENOMIC DNA]</scope>
    <source>
        <strain evidence="7 8">Mlax316</strain>
    </source>
</reference>
<name>A0A5N6JW65_MONLA</name>
<evidence type="ECO:0000259" key="6">
    <source>
        <dbReference type="Pfam" id="PF00656"/>
    </source>
</evidence>
<dbReference type="EMBL" id="VIGI01000012">
    <property type="protein sequence ID" value="KAB8293173.1"/>
    <property type="molecule type" value="Genomic_DNA"/>
</dbReference>
<comment type="caution">
    <text evidence="7">The sequence shown here is derived from an EMBL/GenBank/DDBJ whole genome shotgun (WGS) entry which is preliminary data.</text>
</comment>
<comment type="similarity">
    <text evidence="1">Belongs to the peptidase C14B family.</text>
</comment>
<evidence type="ECO:0000313" key="8">
    <source>
        <dbReference type="Proteomes" id="UP000326757"/>
    </source>
</evidence>